<proteinExistence type="predicted"/>
<dbReference type="Gene3D" id="3.40.50.620">
    <property type="entry name" value="HUPs"/>
    <property type="match status" value="1"/>
</dbReference>
<evidence type="ECO:0000256" key="3">
    <source>
        <dbReference type="ARBA" id="ARBA00022827"/>
    </source>
</evidence>
<dbReference type="PRINTS" id="PR00147">
    <property type="entry name" value="DNAPHOTLYASE"/>
</dbReference>
<dbReference type="GO" id="GO:0006139">
    <property type="term" value="P:nucleobase-containing compound metabolic process"/>
    <property type="evidence" value="ECO:0007669"/>
    <property type="project" value="UniProtKB-ARBA"/>
</dbReference>
<dbReference type="PANTHER" id="PTHR11455:SF9">
    <property type="entry name" value="CRYPTOCHROME CIRCADIAN CLOCK 5 ISOFORM X1"/>
    <property type="match status" value="1"/>
</dbReference>
<dbReference type="InterPro" id="IPR002081">
    <property type="entry name" value="Cryptochrome/DNA_photolyase_1"/>
</dbReference>
<evidence type="ECO:0000259" key="5">
    <source>
        <dbReference type="PROSITE" id="PS51645"/>
    </source>
</evidence>
<dbReference type="PROSITE" id="PS00394">
    <property type="entry name" value="DNA_PHOTOLYASES_1_1"/>
    <property type="match status" value="1"/>
</dbReference>
<dbReference type="InterPro" id="IPR036155">
    <property type="entry name" value="Crypto/Photolyase_N_sf"/>
</dbReference>
<dbReference type="InterPro" id="IPR005101">
    <property type="entry name" value="Cryptochr/Photolyase_FAD-bd"/>
</dbReference>
<accession>A0A160TNC3</accession>
<protein>
    <submittedName>
        <fullName evidence="6">Deoxyribodipyrimidine photolyase</fullName>
        <ecNumber evidence="6">4.1.99.3</ecNumber>
    </submittedName>
</protein>
<dbReference type="InterPro" id="IPR018394">
    <property type="entry name" value="DNA_photolyase_1_CS_C"/>
</dbReference>
<dbReference type="SUPFAM" id="SSF48173">
    <property type="entry name" value="Cryptochrome/photolyase FAD-binding domain"/>
    <property type="match status" value="1"/>
</dbReference>
<dbReference type="GO" id="GO:0003904">
    <property type="term" value="F:deoxyribodipyrimidine photo-lyase activity"/>
    <property type="evidence" value="ECO:0007669"/>
    <property type="project" value="UniProtKB-EC"/>
</dbReference>
<organism evidence="6">
    <name type="scientific">hydrothermal vent metagenome</name>
    <dbReference type="NCBI Taxonomy" id="652676"/>
    <lineage>
        <taxon>unclassified sequences</taxon>
        <taxon>metagenomes</taxon>
        <taxon>ecological metagenomes</taxon>
    </lineage>
</organism>
<dbReference type="Gene3D" id="1.10.579.10">
    <property type="entry name" value="DNA Cyclobutane Dipyrimidine Photolyase, subunit A, domain 3"/>
    <property type="match status" value="1"/>
</dbReference>
<evidence type="ECO:0000256" key="4">
    <source>
        <dbReference type="ARBA" id="ARBA00022991"/>
    </source>
</evidence>
<dbReference type="InterPro" id="IPR036134">
    <property type="entry name" value="Crypto/Photolyase_FAD-like_sf"/>
</dbReference>
<dbReference type="Pfam" id="PF03441">
    <property type="entry name" value="FAD_binding_7"/>
    <property type="match status" value="1"/>
</dbReference>
<evidence type="ECO:0000256" key="2">
    <source>
        <dbReference type="ARBA" id="ARBA00022630"/>
    </source>
</evidence>
<comment type="cofactor">
    <cofactor evidence="1">
        <name>FAD</name>
        <dbReference type="ChEBI" id="CHEBI:57692"/>
    </cofactor>
</comment>
<keyword evidence="4" id="KW-0157">Chromophore</keyword>
<name>A0A160TNC3_9ZZZZ</name>
<dbReference type="InterPro" id="IPR006050">
    <property type="entry name" value="DNA_photolyase_N"/>
</dbReference>
<dbReference type="SUPFAM" id="SSF52425">
    <property type="entry name" value="Cryptochrome/photolyase, N-terminal domain"/>
    <property type="match status" value="1"/>
</dbReference>
<keyword evidence="3" id="KW-0274">FAD</keyword>
<dbReference type="GO" id="GO:0003677">
    <property type="term" value="F:DNA binding"/>
    <property type="evidence" value="ECO:0007669"/>
    <property type="project" value="TreeGrafter"/>
</dbReference>
<dbReference type="InterPro" id="IPR014729">
    <property type="entry name" value="Rossmann-like_a/b/a_fold"/>
</dbReference>
<dbReference type="EC" id="4.1.99.3" evidence="6"/>
<keyword evidence="6" id="KW-0456">Lyase</keyword>
<dbReference type="GO" id="GO:0006950">
    <property type="term" value="P:response to stress"/>
    <property type="evidence" value="ECO:0007669"/>
    <property type="project" value="UniProtKB-ARBA"/>
</dbReference>
<dbReference type="GO" id="GO:0009416">
    <property type="term" value="P:response to light stimulus"/>
    <property type="evidence" value="ECO:0007669"/>
    <property type="project" value="TreeGrafter"/>
</dbReference>
<reference evidence="6" key="1">
    <citation type="submission" date="2015-10" db="EMBL/GenBank/DDBJ databases">
        <authorList>
            <person name="Gilbert D.G."/>
        </authorList>
    </citation>
    <scope>NUCLEOTIDE SEQUENCE</scope>
</reference>
<sequence length="469" mass="52732">MRPLRPTGMAAAMDAPTLLWFRRDLRLSDQAALVAAAGEGSVIPVYILDDETPRHRRMGAASRWWLHHSLAALDRHLRAKGSRLILRRGEAATELGRLAEETGARRVHCLRHYEPWWRNAERAVAKTLDLVSHDGNYLAPPGSITTGSGHPYKIYTPFWRALRERMPPPAPMPVPHVIPAPETWPGSDRLEDWALLPAKPDWAGGFRDEWTPGEEGAKERLDDFGPKAAAYDIDRNLPSDEGSSRLSPHLHFGEISPATVWHHVAGRPGDSTIFLKELAWRDYAQNVILQFPDYGTKNGRDALDGLAWRTGKAADTDRCAWLLGRTGYPIVDAGMRQLWATGWMHNRVRMIAASFLIKHLLIDWRDGEAWFWDTLVDADYGNNSVNWQWTAGTGVDSNMFVRIMAPLVQSPKFDAARYIRQWVPELADIPDSAIHDPEAAGCRPDTYSAKIVGHREARERALAAAKRAR</sequence>
<feature type="domain" description="Photolyase/cryptochrome alpha/beta" evidence="5">
    <location>
        <begin position="15"/>
        <end position="138"/>
    </location>
</feature>
<keyword evidence="2" id="KW-0285">Flavoprotein</keyword>
<evidence type="ECO:0000313" key="6">
    <source>
        <dbReference type="EMBL" id="CUS45039.1"/>
    </source>
</evidence>
<dbReference type="PROSITE" id="PS51645">
    <property type="entry name" value="PHR_CRY_ALPHA_BETA"/>
    <property type="match status" value="1"/>
</dbReference>
<dbReference type="PROSITE" id="PS00691">
    <property type="entry name" value="DNA_PHOTOLYASES_1_2"/>
    <property type="match status" value="1"/>
</dbReference>
<dbReference type="EMBL" id="CZQE01000203">
    <property type="protein sequence ID" value="CUS45039.1"/>
    <property type="molecule type" value="Genomic_DNA"/>
</dbReference>
<dbReference type="AlphaFoldDB" id="A0A160TNC3"/>
<gene>
    <name evidence="6" type="ORF">MGWOODY_Smn3120</name>
</gene>
<evidence type="ECO:0000256" key="1">
    <source>
        <dbReference type="ARBA" id="ARBA00001974"/>
    </source>
</evidence>
<dbReference type="Gene3D" id="1.25.40.80">
    <property type="match status" value="1"/>
</dbReference>
<dbReference type="GO" id="GO:0071949">
    <property type="term" value="F:FAD binding"/>
    <property type="evidence" value="ECO:0007669"/>
    <property type="project" value="TreeGrafter"/>
</dbReference>
<dbReference type="Pfam" id="PF00875">
    <property type="entry name" value="DNA_photolyase"/>
    <property type="match status" value="1"/>
</dbReference>
<dbReference type="PANTHER" id="PTHR11455">
    <property type="entry name" value="CRYPTOCHROME"/>
    <property type="match status" value="1"/>
</dbReference>